<dbReference type="PROSITE" id="PS51257">
    <property type="entry name" value="PROKAR_LIPOPROTEIN"/>
    <property type="match status" value="1"/>
</dbReference>
<gene>
    <name evidence="5" type="ORF">KSB_82200</name>
</gene>
<evidence type="ECO:0000313" key="6">
    <source>
        <dbReference type="Proteomes" id="UP000654345"/>
    </source>
</evidence>
<dbReference type="Pfam" id="PF01547">
    <property type="entry name" value="SBP_bac_1"/>
    <property type="match status" value="1"/>
</dbReference>
<proteinExistence type="inferred from homology"/>
<accession>A0ABQ3V4C7</accession>
<organism evidence="5 6">
    <name type="scientific">Ktedonobacter robiniae</name>
    <dbReference type="NCBI Taxonomy" id="2778365"/>
    <lineage>
        <taxon>Bacteria</taxon>
        <taxon>Bacillati</taxon>
        <taxon>Chloroflexota</taxon>
        <taxon>Ktedonobacteria</taxon>
        <taxon>Ktedonobacterales</taxon>
        <taxon>Ktedonobacteraceae</taxon>
        <taxon>Ktedonobacter</taxon>
    </lineage>
</organism>
<dbReference type="RefSeq" id="WP_201375905.1">
    <property type="nucleotide sequence ID" value="NZ_BNJG01000003.1"/>
</dbReference>
<evidence type="ECO:0000313" key="5">
    <source>
        <dbReference type="EMBL" id="GHO59745.1"/>
    </source>
</evidence>
<keyword evidence="2" id="KW-0813">Transport</keyword>
<dbReference type="PANTHER" id="PTHR30061">
    <property type="entry name" value="MALTOSE-BINDING PERIPLASMIC PROTEIN"/>
    <property type="match status" value="1"/>
</dbReference>
<comment type="similarity">
    <text evidence="1">Belongs to the bacterial solute-binding protein 1 family.</text>
</comment>
<protein>
    <submittedName>
        <fullName evidence="5">Sugar ABC transporter substrate-binding protein</fullName>
    </submittedName>
</protein>
<reference evidence="5 6" key="1">
    <citation type="journal article" date="2021" name="Int. J. Syst. Evol. Microbiol.">
        <title>Reticulibacter mediterranei gen. nov., sp. nov., within the new family Reticulibacteraceae fam. nov., and Ktedonospora formicarum gen. nov., sp. nov., Ktedonobacter robiniae sp. nov., Dictyobacter formicarum sp. nov. and Dictyobacter arantiisoli sp. nov., belonging to the class Ktedonobacteria.</title>
        <authorList>
            <person name="Yabe S."/>
            <person name="Zheng Y."/>
            <person name="Wang C.M."/>
            <person name="Sakai Y."/>
            <person name="Abe K."/>
            <person name="Yokota A."/>
            <person name="Donadio S."/>
            <person name="Cavaletti L."/>
            <person name="Monciardini P."/>
        </authorList>
    </citation>
    <scope>NUCLEOTIDE SEQUENCE [LARGE SCALE GENOMIC DNA]</scope>
    <source>
        <strain evidence="5 6">SOSP1-30</strain>
    </source>
</reference>
<keyword evidence="3 4" id="KW-0732">Signal</keyword>
<evidence type="ECO:0000256" key="3">
    <source>
        <dbReference type="ARBA" id="ARBA00022729"/>
    </source>
</evidence>
<evidence type="ECO:0000256" key="4">
    <source>
        <dbReference type="SAM" id="SignalP"/>
    </source>
</evidence>
<dbReference type="SUPFAM" id="SSF53850">
    <property type="entry name" value="Periplasmic binding protein-like II"/>
    <property type="match status" value="1"/>
</dbReference>
<dbReference type="Gene3D" id="3.40.190.10">
    <property type="entry name" value="Periplasmic binding protein-like II"/>
    <property type="match status" value="2"/>
</dbReference>
<dbReference type="EMBL" id="BNJG01000003">
    <property type="protein sequence ID" value="GHO59745.1"/>
    <property type="molecule type" value="Genomic_DNA"/>
</dbReference>
<feature type="signal peptide" evidence="4">
    <location>
        <begin position="1"/>
        <end position="23"/>
    </location>
</feature>
<evidence type="ECO:0000256" key="2">
    <source>
        <dbReference type="ARBA" id="ARBA00022448"/>
    </source>
</evidence>
<dbReference type="PANTHER" id="PTHR30061:SF50">
    <property type="entry name" value="MALTOSE_MALTODEXTRIN-BINDING PERIPLASMIC PROTEIN"/>
    <property type="match status" value="1"/>
</dbReference>
<comment type="caution">
    <text evidence="5">The sequence shown here is derived from an EMBL/GenBank/DDBJ whole genome shotgun (WGS) entry which is preliminary data.</text>
</comment>
<dbReference type="Proteomes" id="UP000654345">
    <property type="component" value="Unassembled WGS sequence"/>
</dbReference>
<name>A0ABQ3V4C7_9CHLR</name>
<dbReference type="InterPro" id="IPR006059">
    <property type="entry name" value="SBP"/>
</dbReference>
<feature type="chain" id="PRO_5045830579" evidence="4">
    <location>
        <begin position="24"/>
        <end position="425"/>
    </location>
</feature>
<sequence>MSLKRVLSLLLPLTILGAMLLSACGGADSSSSPSTGPVTLNYWYTEGTAEAPVILDLIKQFESQNPNIKINAQLVPFADAQAKFATAAQAGTAPDVLRSDVGWATQFASSRYLLPIDSMVSQSDLADYLPSALNYDKYNGKLYGLPQVTDFLAMLYNKDVLAKAGITTPPATMKDFEADALKIQQSKAAKYGFETSGASYFALPFFWSFGGGMIDNNSKIQVNSQGSVDGMNFLTKLQNQDKVMPAKVDFNNGYNNMTTDFKDGQTAMIFQGPWEVSNILTGSAFTSNHSNLGIAAIPAGPTSVTGSPTGGHTYVIYAGTKHPEESYKFISFMSSTSSQIAIAKANHTLPTRQSAYADSTVKSDPVISGYYAVRQVAVSRPVIPQGGQLFKDFDPAVQAILAGAKTPADALNGVAASWQKLLASN</sequence>
<keyword evidence="6" id="KW-1185">Reference proteome</keyword>
<evidence type="ECO:0000256" key="1">
    <source>
        <dbReference type="ARBA" id="ARBA00008520"/>
    </source>
</evidence>